<sequence length="340" mass="39713">MKLEKLNSQIKTGKLLPVYFFYGDEQYLLSRKTAAIVARLITPGMEDFNRFYFEGKKTDLDAVIEAAEQFPQMSPKKVVIVKNSGFFHQTNTAVYRRIKEMVLDLPEYTCLIWIEEHFDKKKEKNVQFIEEYGGVVAFDYLPVNQLELWLEDRFRREEKQIAPRDLTYMIRLCGPALGKIQTEYEKLLNYIGDRNKISREDIDAVVDRTVEYRVYDMLDNILTKKGGLAREQMKYLKDSREQPTVVMGLMMAKISELLTCRQLKETGMSAREIGEYFDFKRPLFAVNKTIEDSRRYDESYLISMLNKGLNYDADIKNGRMDGWTAAELYLAELTGLNDGK</sequence>
<feature type="domain" description="DNA polymerase III delta N-terminal" evidence="9">
    <location>
        <begin position="19"/>
        <end position="126"/>
    </location>
</feature>
<name>A0A9D5RB86_9FIRM</name>
<dbReference type="InterPro" id="IPR005790">
    <property type="entry name" value="DNA_polIII_delta"/>
</dbReference>
<comment type="catalytic activity">
    <reaction evidence="8">
        <text>DNA(n) + a 2'-deoxyribonucleoside 5'-triphosphate = DNA(n+1) + diphosphate</text>
        <dbReference type="Rhea" id="RHEA:22508"/>
        <dbReference type="Rhea" id="RHEA-COMP:17339"/>
        <dbReference type="Rhea" id="RHEA-COMP:17340"/>
        <dbReference type="ChEBI" id="CHEBI:33019"/>
        <dbReference type="ChEBI" id="CHEBI:61560"/>
        <dbReference type="ChEBI" id="CHEBI:173112"/>
        <dbReference type="EC" id="2.7.7.7"/>
    </reaction>
</comment>
<evidence type="ECO:0000259" key="10">
    <source>
        <dbReference type="Pfam" id="PF21694"/>
    </source>
</evidence>
<keyword evidence="12" id="KW-1185">Reference proteome</keyword>
<evidence type="ECO:0000256" key="3">
    <source>
        <dbReference type="ARBA" id="ARBA00022679"/>
    </source>
</evidence>
<evidence type="ECO:0000313" key="12">
    <source>
        <dbReference type="Proteomes" id="UP000806542"/>
    </source>
</evidence>
<dbReference type="Gene3D" id="1.20.272.10">
    <property type="match status" value="1"/>
</dbReference>
<gene>
    <name evidence="11" type="primary">holA</name>
    <name evidence="11" type="ORF">INF28_04785</name>
</gene>
<keyword evidence="4 11" id="KW-0548">Nucleotidyltransferase</keyword>
<dbReference type="InterPro" id="IPR010372">
    <property type="entry name" value="DNA_pol3_delta_N"/>
</dbReference>
<dbReference type="GO" id="GO:0006261">
    <property type="term" value="P:DNA-templated DNA replication"/>
    <property type="evidence" value="ECO:0007669"/>
    <property type="project" value="TreeGrafter"/>
</dbReference>
<dbReference type="PANTHER" id="PTHR34388">
    <property type="entry name" value="DNA POLYMERASE III SUBUNIT DELTA"/>
    <property type="match status" value="1"/>
</dbReference>
<proteinExistence type="inferred from homology"/>
<evidence type="ECO:0000256" key="6">
    <source>
        <dbReference type="ARBA" id="ARBA00022932"/>
    </source>
</evidence>
<evidence type="ECO:0000313" key="11">
    <source>
        <dbReference type="EMBL" id="MBE5039778.1"/>
    </source>
</evidence>
<accession>A0A9D5RB86</accession>
<dbReference type="EMBL" id="JADCKB010000007">
    <property type="protein sequence ID" value="MBE5039778.1"/>
    <property type="molecule type" value="Genomic_DNA"/>
</dbReference>
<dbReference type="EC" id="2.7.7.7" evidence="1"/>
<evidence type="ECO:0000256" key="5">
    <source>
        <dbReference type="ARBA" id="ARBA00022705"/>
    </source>
</evidence>
<dbReference type="SUPFAM" id="SSF52540">
    <property type="entry name" value="P-loop containing nucleoside triphosphate hydrolases"/>
    <property type="match status" value="1"/>
</dbReference>
<dbReference type="InterPro" id="IPR008921">
    <property type="entry name" value="DNA_pol3_clamp-load_cplx_C"/>
</dbReference>
<dbReference type="AlphaFoldDB" id="A0A9D5RB86"/>
<dbReference type="Pfam" id="PF21694">
    <property type="entry name" value="DNA_pol3_delta_C"/>
    <property type="match status" value="1"/>
</dbReference>
<keyword evidence="6" id="KW-0239">DNA-directed DNA polymerase</keyword>
<evidence type="ECO:0000256" key="7">
    <source>
        <dbReference type="ARBA" id="ARBA00034754"/>
    </source>
</evidence>
<dbReference type="Pfam" id="PF06144">
    <property type="entry name" value="DNA_pol3_delta"/>
    <property type="match status" value="1"/>
</dbReference>
<evidence type="ECO:0000256" key="2">
    <source>
        <dbReference type="ARBA" id="ARBA00017703"/>
    </source>
</evidence>
<dbReference type="Proteomes" id="UP000806542">
    <property type="component" value="Unassembled WGS sequence"/>
</dbReference>
<evidence type="ECO:0000256" key="1">
    <source>
        <dbReference type="ARBA" id="ARBA00012417"/>
    </source>
</evidence>
<dbReference type="NCBIfam" id="TIGR01128">
    <property type="entry name" value="holA"/>
    <property type="match status" value="1"/>
</dbReference>
<dbReference type="Gene3D" id="3.40.50.300">
    <property type="entry name" value="P-loop containing nucleotide triphosphate hydrolases"/>
    <property type="match status" value="1"/>
</dbReference>
<dbReference type="RefSeq" id="WP_226392342.1">
    <property type="nucleotide sequence ID" value="NZ_JADCKB010000007.1"/>
</dbReference>
<evidence type="ECO:0000259" key="9">
    <source>
        <dbReference type="Pfam" id="PF06144"/>
    </source>
</evidence>
<organism evidence="11 12">
    <name type="scientific">Ructibacterium gallinarum</name>
    <dbReference type="NCBI Taxonomy" id="2779355"/>
    <lineage>
        <taxon>Bacteria</taxon>
        <taxon>Bacillati</taxon>
        <taxon>Bacillota</taxon>
        <taxon>Clostridia</taxon>
        <taxon>Eubacteriales</taxon>
        <taxon>Oscillospiraceae</taxon>
        <taxon>Ructibacterium</taxon>
    </lineage>
</organism>
<dbReference type="GO" id="GO:0009360">
    <property type="term" value="C:DNA polymerase III complex"/>
    <property type="evidence" value="ECO:0007669"/>
    <property type="project" value="InterPro"/>
</dbReference>
<reference evidence="11" key="1">
    <citation type="submission" date="2020-10" db="EMBL/GenBank/DDBJ databases">
        <title>ChiBAC.</title>
        <authorList>
            <person name="Zenner C."/>
            <person name="Hitch T.C.A."/>
            <person name="Clavel T."/>
        </authorList>
    </citation>
    <scope>NUCLEOTIDE SEQUENCE</scope>
    <source>
        <strain evidence="11">DSM 107454</strain>
    </source>
</reference>
<comment type="caution">
    <text evidence="11">The sequence shown here is derived from an EMBL/GenBank/DDBJ whole genome shotgun (WGS) entry which is preliminary data.</text>
</comment>
<keyword evidence="3 11" id="KW-0808">Transferase</keyword>
<keyword evidence="5" id="KW-0235">DNA replication</keyword>
<dbReference type="PANTHER" id="PTHR34388:SF1">
    <property type="entry name" value="DNA POLYMERASE III SUBUNIT DELTA"/>
    <property type="match status" value="1"/>
</dbReference>
<evidence type="ECO:0000256" key="8">
    <source>
        <dbReference type="ARBA" id="ARBA00049244"/>
    </source>
</evidence>
<dbReference type="GO" id="GO:0003887">
    <property type="term" value="F:DNA-directed DNA polymerase activity"/>
    <property type="evidence" value="ECO:0007669"/>
    <property type="project" value="UniProtKB-KW"/>
</dbReference>
<dbReference type="Gene3D" id="1.10.8.60">
    <property type="match status" value="1"/>
</dbReference>
<feature type="domain" description="DNA polymerase III delta subunit-like C-terminal" evidence="10">
    <location>
        <begin position="213"/>
        <end position="332"/>
    </location>
</feature>
<dbReference type="InterPro" id="IPR027417">
    <property type="entry name" value="P-loop_NTPase"/>
</dbReference>
<dbReference type="InterPro" id="IPR048466">
    <property type="entry name" value="DNA_pol3_delta-like_C"/>
</dbReference>
<dbReference type="SUPFAM" id="SSF48019">
    <property type="entry name" value="post-AAA+ oligomerization domain-like"/>
    <property type="match status" value="1"/>
</dbReference>
<comment type="similarity">
    <text evidence="7">Belongs to the DNA polymerase HolA subunit family.</text>
</comment>
<protein>
    <recommendedName>
        <fullName evidence="2">DNA polymerase III subunit delta</fullName>
        <ecNumber evidence="1">2.7.7.7</ecNumber>
    </recommendedName>
</protein>
<dbReference type="GO" id="GO:0003677">
    <property type="term" value="F:DNA binding"/>
    <property type="evidence" value="ECO:0007669"/>
    <property type="project" value="InterPro"/>
</dbReference>
<evidence type="ECO:0000256" key="4">
    <source>
        <dbReference type="ARBA" id="ARBA00022695"/>
    </source>
</evidence>